<dbReference type="RefSeq" id="WP_078684107.1">
    <property type="nucleotide sequence ID" value="NZ_FUYA01000002.1"/>
</dbReference>
<sequence>MAVNVTYDRVDGNTDLFNLGAQALPEIRVDYSELSAEDRNQEHMGARLLCMAALACYTNTFANSLTRKGAEIKFMRAHATTSKDKDEVMRTKYCTLDITVEVGLDEQFRDAFEEVKDNMLNGSLLTYSLEEAMDVDYTITMVSE</sequence>
<dbReference type="SUPFAM" id="SSF82784">
    <property type="entry name" value="OsmC-like"/>
    <property type="match status" value="1"/>
</dbReference>
<organism evidence="1 2">
    <name type="scientific">Desulfobaculum bizertense DSM 18034</name>
    <dbReference type="NCBI Taxonomy" id="1121442"/>
    <lineage>
        <taxon>Bacteria</taxon>
        <taxon>Pseudomonadati</taxon>
        <taxon>Thermodesulfobacteriota</taxon>
        <taxon>Desulfovibrionia</taxon>
        <taxon>Desulfovibrionales</taxon>
        <taxon>Desulfovibrionaceae</taxon>
        <taxon>Desulfobaculum</taxon>
    </lineage>
</organism>
<accession>A0A1T4VQX3</accession>
<dbReference type="Gene3D" id="3.30.300.20">
    <property type="match status" value="1"/>
</dbReference>
<protein>
    <submittedName>
        <fullName evidence="1">OsmC-like protein</fullName>
    </submittedName>
</protein>
<evidence type="ECO:0000313" key="2">
    <source>
        <dbReference type="Proteomes" id="UP000189733"/>
    </source>
</evidence>
<dbReference type="EMBL" id="FUYA01000002">
    <property type="protein sequence ID" value="SKA67319.1"/>
    <property type="molecule type" value="Genomic_DNA"/>
</dbReference>
<dbReference type="InterPro" id="IPR036102">
    <property type="entry name" value="OsmC/Ohrsf"/>
</dbReference>
<dbReference type="OrthoDB" id="5456223at2"/>
<proteinExistence type="predicted"/>
<evidence type="ECO:0000313" key="1">
    <source>
        <dbReference type="EMBL" id="SKA67319.1"/>
    </source>
</evidence>
<name>A0A1T4VQX3_9BACT</name>
<gene>
    <name evidence="1" type="ORF">SAMN02745702_00799</name>
</gene>
<dbReference type="AlphaFoldDB" id="A0A1T4VQX3"/>
<dbReference type="InterPro" id="IPR015946">
    <property type="entry name" value="KH_dom-like_a/b"/>
</dbReference>
<dbReference type="Proteomes" id="UP000189733">
    <property type="component" value="Unassembled WGS sequence"/>
</dbReference>
<dbReference type="STRING" id="1121442.SAMN02745702_00799"/>
<keyword evidence="2" id="KW-1185">Reference proteome</keyword>
<reference evidence="1 2" key="1">
    <citation type="submission" date="2017-02" db="EMBL/GenBank/DDBJ databases">
        <authorList>
            <person name="Peterson S.W."/>
        </authorList>
    </citation>
    <scope>NUCLEOTIDE SEQUENCE [LARGE SCALE GENOMIC DNA]</scope>
    <source>
        <strain evidence="1 2">DSM 18034</strain>
    </source>
</reference>